<comment type="caution">
    <text evidence="1">The sequence shown here is derived from an EMBL/GenBank/DDBJ whole genome shotgun (WGS) entry which is preliminary data.</text>
</comment>
<keyword evidence="2" id="KW-1185">Reference proteome</keyword>
<feature type="non-terminal residue" evidence="1">
    <location>
        <position position="1"/>
    </location>
</feature>
<gene>
    <name evidence="1" type="ORF">CR513_47849</name>
</gene>
<name>A0A371F311_MUCPR</name>
<evidence type="ECO:0000313" key="2">
    <source>
        <dbReference type="Proteomes" id="UP000257109"/>
    </source>
</evidence>
<proteinExistence type="predicted"/>
<protein>
    <submittedName>
        <fullName evidence="1">Uncharacterized protein</fullName>
    </submittedName>
</protein>
<evidence type="ECO:0000313" key="1">
    <source>
        <dbReference type="EMBL" id="RDX72634.1"/>
    </source>
</evidence>
<organism evidence="1 2">
    <name type="scientific">Mucuna pruriens</name>
    <name type="common">Velvet bean</name>
    <name type="synonym">Dolichos pruriens</name>
    <dbReference type="NCBI Taxonomy" id="157652"/>
    <lineage>
        <taxon>Eukaryota</taxon>
        <taxon>Viridiplantae</taxon>
        <taxon>Streptophyta</taxon>
        <taxon>Embryophyta</taxon>
        <taxon>Tracheophyta</taxon>
        <taxon>Spermatophyta</taxon>
        <taxon>Magnoliopsida</taxon>
        <taxon>eudicotyledons</taxon>
        <taxon>Gunneridae</taxon>
        <taxon>Pentapetalae</taxon>
        <taxon>rosids</taxon>
        <taxon>fabids</taxon>
        <taxon>Fabales</taxon>
        <taxon>Fabaceae</taxon>
        <taxon>Papilionoideae</taxon>
        <taxon>50 kb inversion clade</taxon>
        <taxon>NPAAA clade</taxon>
        <taxon>indigoferoid/millettioid clade</taxon>
        <taxon>Phaseoleae</taxon>
        <taxon>Mucuna</taxon>
    </lineage>
</organism>
<sequence>MSFNQSSNYSLRIKNMEKILEIKRIIEVSLRTIKINTLHVAFAIRQVIYKRIVGIAENHNVSTARNLDMWRRTVATKISIKLISLKMMKHDEIST</sequence>
<dbReference type="EMBL" id="QJKJ01010822">
    <property type="protein sequence ID" value="RDX72634.1"/>
    <property type="molecule type" value="Genomic_DNA"/>
</dbReference>
<accession>A0A371F311</accession>
<reference evidence="1" key="1">
    <citation type="submission" date="2018-05" db="EMBL/GenBank/DDBJ databases">
        <title>Draft genome of Mucuna pruriens seed.</title>
        <authorList>
            <person name="Nnadi N.E."/>
            <person name="Vos R."/>
            <person name="Hasami M.H."/>
            <person name="Devisetty U.K."/>
            <person name="Aguiy J.C."/>
        </authorList>
    </citation>
    <scope>NUCLEOTIDE SEQUENCE [LARGE SCALE GENOMIC DNA]</scope>
    <source>
        <strain evidence="1">JCA_2017</strain>
    </source>
</reference>
<dbReference type="AlphaFoldDB" id="A0A371F311"/>
<dbReference type="Proteomes" id="UP000257109">
    <property type="component" value="Unassembled WGS sequence"/>
</dbReference>